<dbReference type="NCBIfam" id="TIGR04057">
    <property type="entry name" value="SusC_RagA_signa"/>
    <property type="match status" value="1"/>
</dbReference>
<keyword evidence="10" id="KW-1133">Transmembrane helix</keyword>
<keyword evidence="2 8" id="KW-0813">Transport</keyword>
<evidence type="ECO:0000256" key="6">
    <source>
        <dbReference type="ARBA" id="ARBA00023136"/>
    </source>
</evidence>
<reference evidence="13 14" key="1">
    <citation type="submission" date="2019-03" db="EMBL/GenBank/DDBJ databases">
        <title>Genomic Encyclopedia of Archaeal and Bacterial Type Strains, Phase II (KMG-II): from individual species to whole genera.</title>
        <authorList>
            <person name="Goeker M."/>
        </authorList>
    </citation>
    <scope>NUCLEOTIDE SEQUENCE [LARGE SCALE GENOMIC DNA]</scope>
    <source>
        <strain evidence="13 14">DSM 28353</strain>
    </source>
</reference>
<dbReference type="InterPro" id="IPR036942">
    <property type="entry name" value="Beta-barrel_TonB_sf"/>
</dbReference>
<feature type="domain" description="TonB-dependent receptor plug" evidence="12">
    <location>
        <begin position="223"/>
        <end position="367"/>
    </location>
</feature>
<evidence type="ECO:0000256" key="4">
    <source>
        <dbReference type="ARBA" id="ARBA00022692"/>
    </source>
</evidence>
<name>A0A4R6W8T9_9SPHI</name>
<comment type="similarity">
    <text evidence="8 9">Belongs to the TonB-dependent receptor family.</text>
</comment>
<dbReference type="Pfam" id="PF13715">
    <property type="entry name" value="CarbopepD_reg_2"/>
    <property type="match status" value="1"/>
</dbReference>
<organism evidence="13 14">
    <name type="scientific">Sphingobacterium yanglingense</name>
    <dbReference type="NCBI Taxonomy" id="1437280"/>
    <lineage>
        <taxon>Bacteria</taxon>
        <taxon>Pseudomonadati</taxon>
        <taxon>Bacteroidota</taxon>
        <taxon>Sphingobacteriia</taxon>
        <taxon>Sphingobacteriales</taxon>
        <taxon>Sphingobacteriaceae</taxon>
        <taxon>Sphingobacterium</taxon>
    </lineage>
</organism>
<feature type="transmembrane region" description="Helical" evidence="10">
    <location>
        <begin position="21"/>
        <end position="43"/>
    </location>
</feature>
<evidence type="ECO:0000313" key="14">
    <source>
        <dbReference type="Proteomes" id="UP000295292"/>
    </source>
</evidence>
<dbReference type="Proteomes" id="UP000295292">
    <property type="component" value="Unassembled WGS sequence"/>
</dbReference>
<keyword evidence="4 8" id="KW-0812">Transmembrane</keyword>
<evidence type="ECO:0000256" key="9">
    <source>
        <dbReference type="RuleBase" id="RU003357"/>
    </source>
</evidence>
<evidence type="ECO:0000256" key="5">
    <source>
        <dbReference type="ARBA" id="ARBA00023077"/>
    </source>
</evidence>
<dbReference type="Gene3D" id="3.55.50.30">
    <property type="match status" value="1"/>
</dbReference>
<keyword evidence="6 8" id="KW-0472">Membrane</keyword>
<dbReference type="InterPro" id="IPR023996">
    <property type="entry name" value="TonB-dep_OMP_SusC/RagA"/>
</dbReference>
<dbReference type="InterPro" id="IPR008969">
    <property type="entry name" value="CarboxyPept-like_regulatory"/>
</dbReference>
<dbReference type="EMBL" id="SNYV01000019">
    <property type="protein sequence ID" value="TDQ73479.1"/>
    <property type="molecule type" value="Genomic_DNA"/>
</dbReference>
<evidence type="ECO:0000256" key="1">
    <source>
        <dbReference type="ARBA" id="ARBA00004571"/>
    </source>
</evidence>
<keyword evidence="5 9" id="KW-0798">TonB box</keyword>
<comment type="subcellular location">
    <subcellularLocation>
        <location evidence="1 8">Cell outer membrane</location>
        <topology evidence="1 8">Multi-pass membrane protein</topology>
    </subcellularLocation>
</comment>
<dbReference type="Gene3D" id="2.170.130.10">
    <property type="entry name" value="TonB-dependent receptor, plug domain"/>
    <property type="match status" value="1"/>
</dbReference>
<evidence type="ECO:0000256" key="10">
    <source>
        <dbReference type="SAM" id="Phobius"/>
    </source>
</evidence>
<evidence type="ECO:0000256" key="8">
    <source>
        <dbReference type="PROSITE-ProRule" id="PRU01360"/>
    </source>
</evidence>
<dbReference type="NCBIfam" id="TIGR04056">
    <property type="entry name" value="OMP_RagA_SusC"/>
    <property type="match status" value="1"/>
</dbReference>
<dbReference type="Gene3D" id="2.40.170.20">
    <property type="entry name" value="TonB-dependent receptor, beta-barrel domain"/>
    <property type="match status" value="1"/>
</dbReference>
<dbReference type="InterPro" id="IPR037066">
    <property type="entry name" value="Plug_dom_sf"/>
</dbReference>
<dbReference type="Gene3D" id="2.60.40.1120">
    <property type="entry name" value="Carboxypeptidase-like, regulatory domain"/>
    <property type="match status" value="1"/>
</dbReference>
<dbReference type="Pfam" id="PF07715">
    <property type="entry name" value="Plug"/>
    <property type="match status" value="1"/>
</dbReference>
<dbReference type="InterPro" id="IPR000531">
    <property type="entry name" value="Beta-barrel_TonB"/>
</dbReference>
<dbReference type="SUPFAM" id="SSF49464">
    <property type="entry name" value="Carboxypeptidase regulatory domain-like"/>
    <property type="match status" value="1"/>
</dbReference>
<dbReference type="InterPro" id="IPR023997">
    <property type="entry name" value="TonB-dep_OMP_SusC/RagA_CS"/>
</dbReference>
<accession>A0A4R6W8T9</accession>
<evidence type="ECO:0000259" key="12">
    <source>
        <dbReference type="Pfam" id="PF07715"/>
    </source>
</evidence>
<dbReference type="SUPFAM" id="SSF56935">
    <property type="entry name" value="Porins"/>
    <property type="match status" value="1"/>
</dbReference>
<keyword evidence="14" id="KW-1185">Reference proteome</keyword>
<protein>
    <submittedName>
        <fullName evidence="13">TonB-linked SusC/RagA family outer membrane protein</fullName>
    </submittedName>
</protein>
<keyword evidence="3 8" id="KW-1134">Transmembrane beta strand</keyword>
<evidence type="ECO:0000256" key="7">
    <source>
        <dbReference type="ARBA" id="ARBA00023237"/>
    </source>
</evidence>
<feature type="domain" description="TonB-dependent receptor-like beta-barrel" evidence="11">
    <location>
        <begin position="549"/>
        <end position="905"/>
    </location>
</feature>
<gene>
    <name evidence="13" type="ORF">CLV99_4533</name>
</gene>
<comment type="caution">
    <text evidence="13">The sequence shown here is derived from an EMBL/GenBank/DDBJ whole genome shotgun (WGS) entry which is preliminary data.</text>
</comment>
<dbReference type="RefSeq" id="WP_133586658.1">
    <property type="nucleotide sequence ID" value="NZ_SNYV01000019.1"/>
</dbReference>
<evidence type="ECO:0000256" key="2">
    <source>
        <dbReference type="ARBA" id="ARBA00022448"/>
    </source>
</evidence>
<sequence>MKKNAICVKGRYCPRLLKTLIVVKLTLILALLFNLTAIGNTWAQNDRATLNMKAVRLGSVLKEIEAQTKYRFVYGEDLVEDLGSSFEVQSHNRPVKDILQELLAGTDLSFTLSKDYLIVLSKVRKPTSLQAKVQGVVTDEQGKVIPGVTISGANNNAVLTDQNGRFVIEANPGQTLRISCLGRVSQTITITSSHLQEGIKVTMTAGVNTLEETVVVGYGSTRRKDLTGSVASIKVDEIRDVPFMTVDDALTGKAAGVQVTKADGSPGGAVRIRVRGGTSLVGTNDPLYIIDGIPTVVTDNYINSQSDIVNPIEAANGPEGFNNSVSGAFSRGLNNLAGLNFNDIESINILKDASATAIYGSKAANGVVIITTKRGKQNMKPQLNVNYYTGINNSLPEKVLNASQYKSLLKEAAQNLIDERTRLGLNLTNTASLQSLRILNDPSFFGNADTDWLDLVLRTGYTNNADISVTGGGLESRYYTSLNYTDQTGTVLGSDFKRLSGKINLDNQIGTKFKLITNINYGYTDNNLISGAYGQALTAPPTAEVYNQDGSFTNLGDLSQDYRGYQNPLALTSTTNNAKTYLLLGSISGEYDILKDLQFKSTISTNLNLYNQINYTPSYLEVGGFYGRESTGGGLGSNSHTNSLSTFIENTLTWNKDFNENHRLNVLGGTSWEQNRIASFSATGRGYPDDFFLNNLSSAATPVRVQGANPSAQNALLSFYIRANYVFKDKYLLTFTGRSDASSKFGPSNQTGYFPSGAIAWRISEESFLRDKTWIDELKIRLSAGRTGTQAIGDHMWRTLYTPDSYGNSNALIPTQLGNANIRWESTTQQDAALDYSFFKGRLSGSLGFYRKVTDGALLNITPAPSTSYSSVIYNIAKIQNKGIEFELQGDFVRKERFGWSGALNISKNMSEVLNIEGEAFSDPNDRNALNLGTSVVQEGEPLGLLYGRVSRGIIKTPEQLEDFKTRFPYYIYFQPYVNIGDVDYEIEDGFWKQEVIGRTIPKFYGGYTNTLRYKRLSLTTLFTFSYGGKLLYQKDVSDMNMQSLANRGVRILDRYNASNTDATRARLIYGEGSFITNDNIYDASYLKLKTLNVSYSLPSDLLDRFRIKQMNIYASAMNLFTVTSYPGADPEVSDDPRSVIGGGRDMSTFPTSRTYTFGIRLGF</sequence>
<dbReference type="AlphaFoldDB" id="A0A4R6W8T9"/>
<evidence type="ECO:0000259" key="11">
    <source>
        <dbReference type="Pfam" id="PF00593"/>
    </source>
</evidence>
<proteinExistence type="inferred from homology"/>
<keyword evidence="7 8" id="KW-0998">Cell outer membrane</keyword>
<dbReference type="PROSITE" id="PS52016">
    <property type="entry name" value="TONB_DEPENDENT_REC_3"/>
    <property type="match status" value="1"/>
</dbReference>
<evidence type="ECO:0000313" key="13">
    <source>
        <dbReference type="EMBL" id="TDQ73479.1"/>
    </source>
</evidence>
<evidence type="ECO:0000256" key="3">
    <source>
        <dbReference type="ARBA" id="ARBA00022452"/>
    </source>
</evidence>
<dbReference type="InterPro" id="IPR012910">
    <property type="entry name" value="Plug_dom"/>
</dbReference>
<dbReference type="OrthoDB" id="9768177at2"/>
<dbReference type="InterPro" id="IPR039426">
    <property type="entry name" value="TonB-dep_rcpt-like"/>
</dbReference>
<dbReference type="GO" id="GO:0009279">
    <property type="term" value="C:cell outer membrane"/>
    <property type="evidence" value="ECO:0007669"/>
    <property type="project" value="UniProtKB-SubCell"/>
</dbReference>
<dbReference type="Pfam" id="PF00593">
    <property type="entry name" value="TonB_dep_Rec_b-barrel"/>
    <property type="match status" value="1"/>
</dbReference>